<keyword evidence="7" id="KW-0732">Signal</keyword>
<dbReference type="OrthoDB" id="97893at2"/>
<proteinExistence type="predicted"/>
<dbReference type="Pfam" id="PF13620">
    <property type="entry name" value="CarboxypepD_reg"/>
    <property type="match status" value="1"/>
</dbReference>
<dbReference type="STRING" id="1855912.LuPra_00557"/>
<evidence type="ECO:0000256" key="2">
    <source>
        <dbReference type="ARBA" id="ARBA00022448"/>
    </source>
</evidence>
<gene>
    <name evidence="9" type="ORF">LuPra_00557</name>
</gene>
<dbReference type="RefSeq" id="WP_110169343.1">
    <property type="nucleotide sequence ID" value="NZ_CP015136.1"/>
</dbReference>
<dbReference type="EMBL" id="CP015136">
    <property type="protein sequence ID" value="AMY07385.1"/>
    <property type="molecule type" value="Genomic_DNA"/>
</dbReference>
<dbReference type="InterPro" id="IPR039426">
    <property type="entry name" value="TonB-dep_rcpt-like"/>
</dbReference>
<evidence type="ECO:0000256" key="3">
    <source>
        <dbReference type="ARBA" id="ARBA00022452"/>
    </source>
</evidence>
<dbReference type="AlphaFoldDB" id="A0A143PFT3"/>
<evidence type="ECO:0000256" key="1">
    <source>
        <dbReference type="ARBA" id="ARBA00004571"/>
    </source>
</evidence>
<keyword evidence="2" id="KW-0813">Transport</keyword>
<dbReference type="GO" id="GO:0009279">
    <property type="term" value="C:cell outer membrane"/>
    <property type="evidence" value="ECO:0007669"/>
    <property type="project" value="UniProtKB-SubCell"/>
</dbReference>
<evidence type="ECO:0000313" key="9">
    <source>
        <dbReference type="EMBL" id="AMY07385.1"/>
    </source>
</evidence>
<keyword evidence="3" id="KW-1134">Transmembrane beta strand</keyword>
<keyword evidence="4" id="KW-0812">Transmembrane</keyword>
<dbReference type="Gene3D" id="2.40.170.20">
    <property type="entry name" value="TonB-dependent receptor, beta-barrel domain"/>
    <property type="match status" value="1"/>
</dbReference>
<reference evidence="10" key="2">
    <citation type="submission" date="2016-04" db="EMBL/GenBank/DDBJ databases">
        <title>First Complete Genome Sequence of a Subdivision 6 Acidobacterium.</title>
        <authorList>
            <person name="Huang S."/>
            <person name="Vieira S."/>
            <person name="Bunk B."/>
            <person name="Riedel T."/>
            <person name="Sproeer C."/>
            <person name="Overmann J."/>
        </authorList>
    </citation>
    <scope>NUCLEOTIDE SEQUENCE [LARGE SCALE GENOMIC DNA]</scope>
    <source>
        <strain evidence="10">DSM 100886 HEG_-6_39</strain>
    </source>
</reference>
<organism evidence="9 10">
    <name type="scientific">Luteitalea pratensis</name>
    <dbReference type="NCBI Taxonomy" id="1855912"/>
    <lineage>
        <taxon>Bacteria</taxon>
        <taxon>Pseudomonadati</taxon>
        <taxon>Acidobacteriota</taxon>
        <taxon>Vicinamibacteria</taxon>
        <taxon>Vicinamibacterales</taxon>
        <taxon>Vicinamibacteraceae</taxon>
        <taxon>Luteitalea</taxon>
    </lineage>
</organism>
<dbReference type="Gene3D" id="2.60.40.1120">
    <property type="entry name" value="Carboxypeptidase-like, regulatory domain"/>
    <property type="match status" value="1"/>
</dbReference>
<dbReference type="PANTHER" id="PTHR30069">
    <property type="entry name" value="TONB-DEPENDENT OUTER MEMBRANE RECEPTOR"/>
    <property type="match status" value="1"/>
</dbReference>
<dbReference type="KEGG" id="abac:LuPra_00557"/>
<evidence type="ECO:0000256" key="6">
    <source>
        <dbReference type="ARBA" id="ARBA00023237"/>
    </source>
</evidence>
<accession>A0A143PFT3</accession>
<name>A0A143PFT3_LUTPR</name>
<evidence type="ECO:0000256" key="7">
    <source>
        <dbReference type="SAM" id="SignalP"/>
    </source>
</evidence>
<keyword evidence="5" id="KW-0472">Membrane</keyword>
<dbReference type="Pfam" id="PF25183">
    <property type="entry name" value="OMP_b-brl_4"/>
    <property type="match status" value="1"/>
</dbReference>
<dbReference type="InterPro" id="IPR057601">
    <property type="entry name" value="Oar-like_b-barrel"/>
</dbReference>
<dbReference type="GO" id="GO:0044718">
    <property type="term" value="P:siderophore transmembrane transport"/>
    <property type="evidence" value="ECO:0007669"/>
    <property type="project" value="TreeGrafter"/>
</dbReference>
<feature type="signal peptide" evidence="7">
    <location>
        <begin position="1"/>
        <end position="23"/>
    </location>
</feature>
<feature type="chain" id="PRO_5007511239" evidence="7">
    <location>
        <begin position="24"/>
        <end position="1158"/>
    </location>
</feature>
<protein>
    <submittedName>
        <fullName evidence="9">Outer membrane receptor for ferrienterochelin and colicins</fullName>
    </submittedName>
</protein>
<dbReference type="SUPFAM" id="SSF56935">
    <property type="entry name" value="Porins"/>
    <property type="match status" value="1"/>
</dbReference>
<keyword evidence="10" id="KW-1185">Reference proteome</keyword>
<evidence type="ECO:0000256" key="5">
    <source>
        <dbReference type="ARBA" id="ARBA00023136"/>
    </source>
</evidence>
<dbReference type="InterPro" id="IPR008969">
    <property type="entry name" value="CarboxyPept-like_regulatory"/>
</dbReference>
<reference evidence="9 10" key="1">
    <citation type="journal article" date="2016" name="Genome Announc.">
        <title>First Complete Genome Sequence of a Subdivision 6 Acidobacterium Strain.</title>
        <authorList>
            <person name="Huang S."/>
            <person name="Vieira S."/>
            <person name="Bunk B."/>
            <person name="Riedel T."/>
            <person name="Sproer C."/>
            <person name="Overmann J."/>
        </authorList>
    </citation>
    <scope>NUCLEOTIDE SEQUENCE [LARGE SCALE GENOMIC DNA]</scope>
    <source>
        <strain evidence="10">DSM 100886 HEG_-6_39</strain>
    </source>
</reference>
<dbReference type="GO" id="GO:0015344">
    <property type="term" value="F:siderophore uptake transmembrane transporter activity"/>
    <property type="evidence" value="ECO:0007669"/>
    <property type="project" value="TreeGrafter"/>
</dbReference>
<dbReference type="Proteomes" id="UP000076079">
    <property type="component" value="Chromosome"/>
</dbReference>
<evidence type="ECO:0000259" key="8">
    <source>
        <dbReference type="Pfam" id="PF25183"/>
    </source>
</evidence>
<evidence type="ECO:0000256" key="4">
    <source>
        <dbReference type="ARBA" id="ARBA00022692"/>
    </source>
</evidence>
<dbReference type="SUPFAM" id="SSF49464">
    <property type="entry name" value="Carboxypeptidase regulatory domain-like"/>
    <property type="match status" value="1"/>
</dbReference>
<evidence type="ECO:0000313" key="10">
    <source>
        <dbReference type="Proteomes" id="UP000076079"/>
    </source>
</evidence>
<keyword evidence="9" id="KW-0675">Receptor</keyword>
<keyword evidence="6" id="KW-0998">Cell outer membrane</keyword>
<sequence precursor="true">MARTARCVGICLLSGLLASPGLAQEARGTIQGRVTDQSGGVVPGARVDVTNVATGVVTDTTSNEQGSYRVPFLIPGQYRVAVTLDGFGRFQSPDIEVHVADVLTVDAVLPAGQVTDEVTVSAAPVAIDRSSASLGQVVDARRISELPIREGSAVELVILAPGVANTTNLRSRKAAFNNGLSQFSSDGAGEKRNDFTIDGVANVAADRVAYSPPSAAVEEFKIQTATYDAAIGNAMGAAVNIVTKSGTNRLTGQVYEWFRGSGLDAQDYFDEVAGRPKRDYTDNRFGAAVGGPIVRNRTFYFANVEFNPFEVPTPAVLTVPSERMRNGDFSELLALGPQYQIYDPATTRPHPTQPGRFIRDPFPGNIIPTSRISPTARQILEYFPLPNQAGTADGGNNYVNPTSVADESYYTVTTRVDHSLSSRHRIYGRYSWDFWEESKNNLFDNAATGIVLNRKNRVLGLDDAYTWRDTLLTNLRAGYTRQLFPERRQSQGFDVAGLGFSPTLVGLVEPSQATFPNVAVSGYTPLGTWESGDGFFTTDVYNATGSLMWLLGSHNLKFGTEYRYYVEHASRYPTAISPTLNFSNQWTRGPIDNAAGAPRGQDLASLMLGYPSGGSMSRATDYTERNGVLSFYVHNDWRVRGNLTVNLGLRYEYEQPLTESRDRMISGFDDVAVLPISAAAEAAYARSPIPEVPSQAFQARGGVLYPDTGGRPDAWPSDGNNFMPRAGFSWQPLTATAVRGGYGLYYDALGPNRISVNQTGYSRVTSLVPSLDNGQTFIATLENPFPDGLLDPVGSALGPMTNAGLAVSFPYVGEVRTPRTHRWSLGVQHELPWLFVGEVTYVGGYSENLPVARELNAVPGQFFSTSPVRDNATNNLLTQQVANPFAGLLPGTGINGATVARMQLLRPYPQFTPTGANNTSVTALETNGTSNYQSVQARLERRMANGITLQAGYTWSKTMTETEYLNAFDVERHRVIGAFDRTHMFVASGIVELPFGQDRHWGRNWNTFVDTVLGGWQVSFLLKQQSGAPLGFGNYLLKPGMTEADIALSGSDRDIARWFNVDAFERAPADQLVSNVRSTPLRLADVRGPGYVVLDLGIMKNIELGSRARLQLRLESYNTLNTTNLNNPDTSPTSTGFGTITSQNPFPRQFQLAARFIF</sequence>
<dbReference type="PANTHER" id="PTHR30069:SF46">
    <property type="entry name" value="OAR PROTEIN"/>
    <property type="match status" value="1"/>
</dbReference>
<feature type="domain" description="TonB-dependent transporter Oar-like beta-barrel" evidence="8">
    <location>
        <begin position="242"/>
        <end position="1151"/>
    </location>
</feature>
<dbReference type="InterPro" id="IPR036942">
    <property type="entry name" value="Beta-barrel_TonB_sf"/>
</dbReference>
<comment type="subcellular location">
    <subcellularLocation>
        <location evidence="1">Cell outer membrane</location>
        <topology evidence="1">Multi-pass membrane protein</topology>
    </subcellularLocation>
</comment>